<evidence type="ECO:0000313" key="3">
    <source>
        <dbReference type="Proteomes" id="UP000276215"/>
    </source>
</evidence>
<reference evidence="2 3" key="1">
    <citation type="journal article" date="2018" name="Nat. Ecol. Evol.">
        <title>Pezizomycetes genomes reveal the molecular basis of ectomycorrhizal truffle lifestyle.</title>
        <authorList>
            <person name="Murat C."/>
            <person name="Payen T."/>
            <person name="Noel B."/>
            <person name="Kuo A."/>
            <person name="Morin E."/>
            <person name="Chen J."/>
            <person name="Kohler A."/>
            <person name="Krizsan K."/>
            <person name="Balestrini R."/>
            <person name="Da Silva C."/>
            <person name="Montanini B."/>
            <person name="Hainaut M."/>
            <person name="Levati E."/>
            <person name="Barry K.W."/>
            <person name="Belfiori B."/>
            <person name="Cichocki N."/>
            <person name="Clum A."/>
            <person name="Dockter R.B."/>
            <person name="Fauchery L."/>
            <person name="Guy J."/>
            <person name="Iotti M."/>
            <person name="Le Tacon F."/>
            <person name="Lindquist E.A."/>
            <person name="Lipzen A."/>
            <person name="Malagnac F."/>
            <person name="Mello A."/>
            <person name="Molinier V."/>
            <person name="Miyauchi S."/>
            <person name="Poulain J."/>
            <person name="Riccioni C."/>
            <person name="Rubini A."/>
            <person name="Sitrit Y."/>
            <person name="Splivallo R."/>
            <person name="Traeger S."/>
            <person name="Wang M."/>
            <person name="Zifcakova L."/>
            <person name="Wipf D."/>
            <person name="Zambonelli A."/>
            <person name="Paolocci F."/>
            <person name="Nowrousian M."/>
            <person name="Ottonello S."/>
            <person name="Baldrian P."/>
            <person name="Spatafora J.W."/>
            <person name="Henrissat B."/>
            <person name="Nagy L.G."/>
            <person name="Aury J.M."/>
            <person name="Wincker P."/>
            <person name="Grigoriev I.V."/>
            <person name="Bonfante P."/>
            <person name="Martin F.M."/>
        </authorList>
    </citation>
    <scope>NUCLEOTIDE SEQUENCE [LARGE SCALE GENOMIC DNA]</scope>
    <source>
        <strain evidence="2 3">120613-1</strain>
    </source>
</reference>
<name>A0A3N4JQX2_9PEZI</name>
<evidence type="ECO:0000256" key="1">
    <source>
        <dbReference type="SAM" id="SignalP"/>
    </source>
</evidence>
<evidence type="ECO:0000313" key="2">
    <source>
        <dbReference type="EMBL" id="RPB00726.1"/>
    </source>
</evidence>
<keyword evidence="1" id="KW-0732">Signal</keyword>
<organism evidence="2 3">
    <name type="scientific">Choiromyces venosus 120613-1</name>
    <dbReference type="NCBI Taxonomy" id="1336337"/>
    <lineage>
        <taxon>Eukaryota</taxon>
        <taxon>Fungi</taxon>
        <taxon>Dikarya</taxon>
        <taxon>Ascomycota</taxon>
        <taxon>Pezizomycotina</taxon>
        <taxon>Pezizomycetes</taxon>
        <taxon>Pezizales</taxon>
        <taxon>Tuberaceae</taxon>
        <taxon>Choiromyces</taxon>
    </lineage>
</organism>
<proteinExistence type="predicted"/>
<protein>
    <submittedName>
        <fullName evidence="2">Uncharacterized protein</fullName>
    </submittedName>
</protein>
<dbReference type="Proteomes" id="UP000276215">
    <property type="component" value="Unassembled WGS sequence"/>
</dbReference>
<gene>
    <name evidence="2" type="ORF">L873DRAFT_1842920</name>
</gene>
<dbReference type="EMBL" id="ML120378">
    <property type="protein sequence ID" value="RPB00726.1"/>
    <property type="molecule type" value="Genomic_DNA"/>
</dbReference>
<keyword evidence="3" id="KW-1185">Reference proteome</keyword>
<feature type="chain" id="PRO_5018233829" evidence="1">
    <location>
        <begin position="24"/>
        <end position="144"/>
    </location>
</feature>
<dbReference type="OrthoDB" id="5431011at2759"/>
<dbReference type="AlphaFoldDB" id="A0A3N4JQX2"/>
<feature type="signal peptide" evidence="1">
    <location>
        <begin position="1"/>
        <end position="23"/>
    </location>
</feature>
<sequence>MDTILPNFIFNFLSLIMSSFAQSSESQGSTPTHCHTYLTDEKKLILMRLCVENQADFQDRRKGQFWVMISDLLHQEAGIFLKDPAGTVKGFVASHRKQLKVQSCELGTVQEDTNFTQAVDKWIEVEEDWEHAKEIAQQPKIQSI</sequence>
<accession>A0A3N4JQX2</accession>